<dbReference type="EMBL" id="MU970035">
    <property type="protein sequence ID" value="KAK9326268.1"/>
    <property type="molecule type" value="Genomic_DNA"/>
</dbReference>
<dbReference type="Proteomes" id="UP001489719">
    <property type="component" value="Unassembled WGS sequence"/>
</dbReference>
<organism evidence="1 2">
    <name type="scientific">Lipomyces orientalis</name>
    <dbReference type="NCBI Taxonomy" id="1233043"/>
    <lineage>
        <taxon>Eukaryota</taxon>
        <taxon>Fungi</taxon>
        <taxon>Dikarya</taxon>
        <taxon>Ascomycota</taxon>
        <taxon>Saccharomycotina</taxon>
        <taxon>Lipomycetes</taxon>
        <taxon>Lipomycetales</taxon>
        <taxon>Lipomycetaceae</taxon>
        <taxon>Lipomyces</taxon>
    </lineage>
</organism>
<proteinExistence type="predicted"/>
<name>A0ACC3TZ14_9ASCO</name>
<sequence length="113" mass="12462">MVDLKCNADFCLIPMGTESPSVSTYIAEIQVLMHGSGLKYTMHSAGTTVEGPWDQVMALIGKAHELMHKLGVQRVQTDVRIGTRVDKTQSFEDKVTVVEKILKEKEQAQASSL</sequence>
<accession>A0ACC3TZ14</accession>
<keyword evidence="2" id="KW-1185">Reference proteome</keyword>
<protein>
    <submittedName>
        <fullName evidence="1">YkoF-like protein</fullName>
    </submittedName>
</protein>
<reference evidence="2" key="1">
    <citation type="journal article" date="2024" name="Front. Bioeng. Biotechnol.">
        <title>Genome-scale model development and genomic sequencing of the oleaginous clade Lipomyces.</title>
        <authorList>
            <person name="Czajka J.J."/>
            <person name="Han Y."/>
            <person name="Kim J."/>
            <person name="Mondo S.J."/>
            <person name="Hofstad B.A."/>
            <person name="Robles A."/>
            <person name="Haridas S."/>
            <person name="Riley R."/>
            <person name="LaButti K."/>
            <person name="Pangilinan J."/>
            <person name="Andreopoulos W."/>
            <person name="Lipzen A."/>
            <person name="Yan J."/>
            <person name="Wang M."/>
            <person name="Ng V."/>
            <person name="Grigoriev I.V."/>
            <person name="Spatafora J.W."/>
            <person name="Magnuson J.K."/>
            <person name="Baker S.E."/>
            <person name="Pomraning K.R."/>
        </authorList>
    </citation>
    <scope>NUCLEOTIDE SEQUENCE [LARGE SCALE GENOMIC DNA]</scope>
    <source>
        <strain evidence="2">CBS 10300</strain>
    </source>
</reference>
<evidence type="ECO:0000313" key="1">
    <source>
        <dbReference type="EMBL" id="KAK9326268.1"/>
    </source>
</evidence>
<gene>
    <name evidence="1" type="ORF">V1517DRAFT_335206</name>
</gene>
<evidence type="ECO:0000313" key="2">
    <source>
        <dbReference type="Proteomes" id="UP001489719"/>
    </source>
</evidence>
<comment type="caution">
    <text evidence="1">The sequence shown here is derived from an EMBL/GenBank/DDBJ whole genome shotgun (WGS) entry which is preliminary data.</text>
</comment>